<dbReference type="InterPro" id="IPR008619">
    <property type="entry name" value="Filamentous_hemagglutn_rpt"/>
</dbReference>
<evidence type="ECO:0000256" key="1">
    <source>
        <dbReference type="ARBA" id="ARBA00022656"/>
    </source>
</evidence>
<dbReference type="Pfam" id="PF05860">
    <property type="entry name" value="TPS"/>
    <property type="match status" value="1"/>
</dbReference>
<feature type="region of interest" description="Disordered" evidence="2">
    <location>
        <begin position="2124"/>
        <end position="2143"/>
    </location>
</feature>
<dbReference type="Pfam" id="PF05594">
    <property type="entry name" value="Fil_haemagg"/>
    <property type="match status" value="12"/>
</dbReference>
<dbReference type="InterPro" id="IPR011050">
    <property type="entry name" value="Pectin_lyase_fold/virulence"/>
</dbReference>
<dbReference type="Pfam" id="PF13018">
    <property type="entry name" value="ESPR"/>
    <property type="match status" value="1"/>
</dbReference>
<name>A0AAU7Q953_9GAMM</name>
<dbReference type="InterPro" id="IPR024973">
    <property type="entry name" value="ESPR"/>
</dbReference>
<keyword evidence="1" id="KW-0800">Toxin</keyword>
<accession>A0AAU7Q953</accession>
<dbReference type="GO" id="GO:0090729">
    <property type="term" value="F:toxin activity"/>
    <property type="evidence" value="ECO:0007669"/>
    <property type="project" value="UniProtKB-KW"/>
</dbReference>
<evidence type="ECO:0000256" key="2">
    <source>
        <dbReference type="SAM" id="MobiDB-lite"/>
    </source>
</evidence>
<dbReference type="SMART" id="SM00912">
    <property type="entry name" value="Haemagg_act"/>
    <property type="match status" value="1"/>
</dbReference>
<dbReference type="EMBL" id="CP157947">
    <property type="protein sequence ID" value="XBS69608.1"/>
    <property type="molecule type" value="Genomic_DNA"/>
</dbReference>
<feature type="compositionally biased region" description="Polar residues" evidence="2">
    <location>
        <begin position="2456"/>
        <end position="2471"/>
    </location>
</feature>
<evidence type="ECO:0000259" key="3">
    <source>
        <dbReference type="SMART" id="SM00912"/>
    </source>
</evidence>
<dbReference type="InterPro" id="IPR008638">
    <property type="entry name" value="FhaB/CdiA-like_TPS"/>
</dbReference>
<gene>
    <name evidence="4" type="ORF">ABK905_25310</name>
</gene>
<feature type="region of interest" description="Disordered" evidence="2">
    <location>
        <begin position="2443"/>
        <end position="2479"/>
    </location>
</feature>
<proteinExistence type="predicted"/>
<sequence length="2479" mass="262800">MNKLCYRLIFSRTHGELRVVSELARSCGSETGQRRGPGAPRLWVTVRRVVWMLGLMLYAETAAANGIVADIGAAPGLRPEVIATQNGLPQVNITAPNQAGVSHNHYQQFDVNQNGAILNNSAVMTSTQLAGMIQGNPNLNPNTAPAQIILNEVNSTDPSQLRGFLEVAGGRAQVIIANPSGIVCNGCGTINAGRMTLTTGRPQLNVDGSLAGYQVERGVVRIEGGGINGDARHDTDYVDILARAVEINAQVRAKEGLSVIAGRNRISADGKAITPLAADGEPPTLAIDMGQMGGMYSGHIQMIATEAGVGVRNQGGHIQAHKTLMVNSEGRLSWQSGTAQEAFTQADGDMVLAAKDSIEYNGKLHSGGTLSVHSREGGISQSGTMAAADDVRLLAAGGIQSSGHLLAGSNIDSSLTREADLTLSSQGEIRASGSLLSKKDINVSGRGIDLSQAKLKANRGTFEAKAGGVALRQAHIDSGLLAIDAAGDIDARQAQVRAGRWDVSADNLFNQNAVWSQSGIEESRFTLSGMLDNTDANVTTHRLNLDTNSLTNLRGTLTALDTADQRWRVSGPLNNNDGKLVSNANLTLETGNLENKAGLVQSKGNLSVTVGKAINNAQGKLLSGGQMALDTAGDVINQSGVLSSQQALTWQGGASSLFNNDAGSLQSGGALSLRGGELTNRQQGVILSQQSLTLDLTGIWGNQSGTLTAKGPALVRAAGLNNAQGVIQSLDSLDMRFSRALDNGNGRIFSQLAQSLQAQDIINIKGWMGSQQGWTAAGDRFDNREGDVQSQHDSRLLVNTLDNAKGSLTSGAGLALRVAQGIDNRAGRISALGRLDSQGAADGAATGHINNAKGQWKAGDTLTLTAQSLNNTQGGLLESQQKMLKLNLSEALDNRQGTLRGEEALQIDASRLLNEHGTIESRQQLALRIGDVLDNTRGAVRSTGLQQITAGQVDNRYGVFSSQGGLSLDASRLDNLNGSLISQGSGVYRLDVLNNRQGKIHGGDTLTLAGSLVNNQAGELISNGSFVVNATQLDNSGQGKITSQERLEIQSERLNNRDGGLLLGTTHTDVNAQTFDNTAGRLHSAGSLTLSNLKVLDNRQGGILANGQLNLNADDAAGASALALLNQGGTIESGETLNIKTGSLDNHGGSLRSQRALTLSMRQDYTHRAGDTLHSNSAIALSMTGMLTNLTDWSLPGSLDVNSSHITNHGLLSGGALELTTGTLLNQGRLEADRMSLNVDTLDNVALIVGDDINVRGRIIDNHGREAVIAATEALRLQAGERLTNREGAYLYSGDSLHLASDDLIENRASAIEAEGNVRVEAKRLDNLREGLEIARDAETSAYKWHRYNYYWRSFGSKKNPDKSAMAPTTQLLTFQNDDAAQNNPYGTLLKIDANAKRAQVRIFGDLGLSTDLWVNYLALKPGADNGYDMTFYETRGHRQKTAPTNPLFQTAKDSPQNIVPTPYHNTVWREHTEGHIEQWDPEKHINIAAAPSVTDYNNLRERTATGTTTRDHVISEGIGAVILAGGDMKLHLTGQLLNDASQIEANGDLISDGGGQIENISYSVNERRQETLVDHYDKDMEHWYPTARSDETTALNSIDGIITGNGNVLIRGVSIANNTVNQAQISTVEAAQKAAHAEQVEWEQNPLAWTGVDWRADTLSALDHPAAQTSGRPLLLAELALTENQHVNSVATSIPNNGLFRQQPAPDSPYVVVTDKRFTSCGKFISSDYMLARLGYDPSKVHKRLSDGFYEQRLVREQVMKLTGRPSVRGENAMAQYQALMENGIKTAQDIHLVPGVALTPAQIAALQQDIVWLVSETVETAYGRQTVWAPKVYLAKNTLRLTGDGSLIGGGTLRLSADSIINAGSLFSDKALVIDAGQFAHRSGDIRADRINVQADALTLSTSLQNALRQALMSANDISLSGNSILLEGARLDAARDISLSAQNNLNITSAKSSHIADLNVISGAMGNRTHAGMEEAGKRMALISGEWQQAQGSTLNAGGNIRLNAGQDMTLQGSQISADGQLGVHAAGNVALQAQTTTNRTHLRAGSRTSTVNNHRQDDNLVLSTLSGAEGVTLAAGNSLLAEGTQVDSQRGSINLRAQEVTINEARRQTADQDSERTGFFEKNNSREVETSRSEAVGSTFSGRSDITALAHEENVTVTGSILHSEQGLIALQAKKDVNIYSATEHETHFMEERSSKSSGFSKSSSHTEQDDRVTRKKGSLLSGDRVSVTAGNDLAVSGSAIVADRNVNLRAGNNIDITAATETESHYLLEEKKKSGLTGSGGIGFSVGSQSSRHQVDENGTTQSQSFSTVGSNQGNVNIVADNGIHISGADLLAGRDLILTGDSVQIDPGYDQRTREESFESKQSGLTLALSGSVGSALNTAVSTAQQARKESDGRLGALQGVKAALSGVQAAQAQEQINQSGADQSSGIAVSISVGCQKSSSKQRQEQRAATGSTLSAGNNLSVTASGKKRRSK</sequence>
<feature type="region of interest" description="Disordered" evidence="2">
    <location>
        <begin position="2284"/>
        <end position="2314"/>
    </location>
</feature>
<dbReference type="Pfam" id="PF13332">
    <property type="entry name" value="Fil_haemagg_2"/>
    <property type="match status" value="3"/>
</dbReference>
<feature type="compositionally biased region" description="Basic and acidic residues" evidence="2">
    <location>
        <begin position="2124"/>
        <end position="2136"/>
    </location>
</feature>
<reference evidence="4" key="1">
    <citation type="submission" date="2024-06" db="EMBL/GenBank/DDBJ databases">
        <authorList>
            <person name="Coelho C."/>
            <person name="Bento M."/>
            <person name="Garcia E."/>
            <person name="Camelo A."/>
            <person name="Brandao I."/>
            <person name="Espirito Santo C."/>
            <person name="Trovao J."/>
            <person name="Verissimo A."/>
            <person name="Costa J."/>
            <person name="Tiago I."/>
        </authorList>
    </citation>
    <scope>NUCLEOTIDE SEQUENCE</scope>
    <source>
        <strain evidence="4">KWT182</strain>
    </source>
</reference>
<feature type="domain" description="Filamentous haemagglutinin FhaB/tRNA nuclease CdiA-like TPS" evidence="3">
    <location>
        <begin position="85"/>
        <end position="207"/>
    </location>
</feature>
<dbReference type="Gene3D" id="2.160.20.10">
    <property type="entry name" value="Single-stranded right-handed beta-helix, Pectin lyase-like"/>
    <property type="match status" value="1"/>
</dbReference>
<dbReference type="SUPFAM" id="SSF51126">
    <property type="entry name" value="Pectin lyase-like"/>
    <property type="match status" value="1"/>
</dbReference>
<feature type="region of interest" description="Disordered" evidence="2">
    <location>
        <begin position="2192"/>
        <end position="2223"/>
    </location>
</feature>
<dbReference type="InterPro" id="IPR010069">
    <property type="entry name" value="CdiA_FHA1_rpt"/>
</dbReference>
<dbReference type="InterPro" id="IPR012334">
    <property type="entry name" value="Pectin_lyas_fold"/>
</dbReference>
<evidence type="ECO:0000313" key="4">
    <source>
        <dbReference type="EMBL" id="XBS69608.1"/>
    </source>
</evidence>
<dbReference type="NCBIfam" id="TIGR01731">
    <property type="entry name" value="fil_hemag_20aa"/>
    <property type="match status" value="20"/>
</dbReference>
<dbReference type="NCBIfam" id="TIGR01901">
    <property type="entry name" value="adhes_NPXG"/>
    <property type="match status" value="1"/>
</dbReference>
<dbReference type="InterPro" id="IPR025157">
    <property type="entry name" value="Hemagglutinin_rpt"/>
</dbReference>
<dbReference type="GO" id="GO:0003824">
    <property type="term" value="F:catalytic activity"/>
    <property type="evidence" value="ECO:0007669"/>
    <property type="project" value="UniProtKB-ARBA"/>
</dbReference>
<feature type="compositionally biased region" description="Polar residues" evidence="2">
    <location>
        <begin position="2291"/>
        <end position="2314"/>
    </location>
</feature>
<organism evidence="4">
    <name type="scientific">Acerihabitans sp. KWT182</name>
    <dbReference type="NCBI Taxonomy" id="3157919"/>
    <lineage>
        <taxon>Bacteria</taxon>
        <taxon>Pseudomonadati</taxon>
        <taxon>Pseudomonadota</taxon>
        <taxon>Gammaproteobacteria</taxon>
        <taxon>Enterobacterales</taxon>
        <taxon>Pectobacteriaceae</taxon>
        <taxon>Acerihabitans</taxon>
    </lineage>
</organism>
<protein>
    <submittedName>
        <fullName evidence="4">Filamentous hemagglutinin N-terminal domain-containing protein</fullName>
    </submittedName>
</protein>